<feature type="compositionally biased region" description="Polar residues" evidence="1">
    <location>
        <begin position="10"/>
        <end position="22"/>
    </location>
</feature>
<gene>
    <name evidence="2" type="ORF">GRAN_5216</name>
</gene>
<feature type="region of interest" description="Disordered" evidence="1">
    <location>
        <begin position="1"/>
        <end position="23"/>
    </location>
</feature>
<sequence length="49" mass="5313">MQYHKPEITAVSNAKDTVQGTNGKVGMQFTDAINGQRQLSTPAAYEADE</sequence>
<evidence type="ECO:0000313" key="2">
    <source>
        <dbReference type="EMBL" id="RXH53878.1"/>
    </source>
</evidence>
<dbReference type="Proteomes" id="UP000289437">
    <property type="component" value="Unassembled WGS sequence"/>
</dbReference>
<reference evidence="2 3" key="1">
    <citation type="submission" date="2018-11" db="EMBL/GenBank/DDBJ databases">
        <authorList>
            <person name="Mardanov A.V."/>
            <person name="Ravin N.V."/>
            <person name="Dedysh S.N."/>
        </authorList>
    </citation>
    <scope>NUCLEOTIDE SEQUENCE [LARGE SCALE GENOMIC DNA]</scope>
    <source>
        <strain evidence="2 3">AF10</strain>
    </source>
</reference>
<proteinExistence type="predicted"/>
<reference evidence="3" key="2">
    <citation type="submission" date="2019-02" db="EMBL/GenBank/DDBJ databases">
        <title>Granulicella sibirica sp. nov., a psychrotolerant acidobacterium isolated from an organic soil layer in forested tundra, West Siberia.</title>
        <authorList>
            <person name="Oshkin I.Y."/>
            <person name="Kulichevskaya I.S."/>
            <person name="Rijpstra W.I.C."/>
            <person name="Sinninghe Damste J.S."/>
            <person name="Rakitin A.L."/>
            <person name="Ravin N.V."/>
            <person name="Dedysh S.N."/>
        </authorList>
    </citation>
    <scope>NUCLEOTIDE SEQUENCE [LARGE SCALE GENOMIC DNA]</scope>
    <source>
        <strain evidence="3">AF10</strain>
    </source>
</reference>
<accession>A0A4Q0SWD9</accession>
<dbReference type="RefSeq" id="WP_161571177.1">
    <property type="nucleotide sequence ID" value="NZ_RDSM01000007.1"/>
</dbReference>
<protein>
    <submittedName>
        <fullName evidence="2">Uncharacterized protein</fullName>
    </submittedName>
</protein>
<comment type="caution">
    <text evidence="2">The sequence shown here is derived from an EMBL/GenBank/DDBJ whole genome shotgun (WGS) entry which is preliminary data.</text>
</comment>
<organism evidence="2 3">
    <name type="scientific">Granulicella sibirica</name>
    <dbReference type="NCBI Taxonomy" id="2479048"/>
    <lineage>
        <taxon>Bacteria</taxon>
        <taxon>Pseudomonadati</taxon>
        <taxon>Acidobacteriota</taxon>
        <taxon>Terriglobia</taxon>
        <taxon>Terriglobales</taxon>
        <taxon>Acidobacteriaceae</taxon>
        <taxon>Granulicella</taxon>
    </lineage>
</organism>
<keyword evidence="3" id="KW-1185">Reference proteome</keyword>
<evidence type="ECO:0000313" key="3">
    <source>
        <dbReference type="Proteomes" id="UP000289437"/>
    </source>
</evidence>
<dbReference type="AlphaFoldDB" id="A0A4Q0SWD9"/>
<evidence type="ECO:0000256" key="1">
    <source>
        <dbReference type="SAM" id="MobiDB-lite"/>
    </source>
</evidence>
<dbReference type="EMBL" id="RDSM01000007">
    <property type="protein sequence ID" value="RXH53878.1"/>
    <property type="molecule type" value="Genomic_DNA"/>
</dbReference>
<name>A0A4Q0SWD9_9BACT</name>